<dbReference type="RefSeq" id="WP_123710647.1">
    <property type="nucleotide sequence ID" value="NZ_RKHR01000003.1"/>
</dbReference>
<evidence type="ECO:0000259" key="1">
    <source>
        <dbReference type="Pfam" id="PF00501"/>
    </source>
</evidence>
<dbReference type="Gene3D" id="3.30.300.30">
    <property type="match status" value="1"/>
</dbReference>
<dbReference type="Gene3D" id="2.30.38.10">
    <property type="entry name" value="Luciferase, Domain 3"/>
    <property type="match status" value="1"/>
</dbReference>
<dbReference type="AlphaFoldDB" id="A0A3N2DXR7"/>
<dbReference type="PANTHER" id="PTHR43201:SF32">
    <property type="entry name" value="2-SUCCINYLBENZOATE--COA LIGASE, CHLOROPLASTIC_PEROXISOMAL"/>
    <property type="match status" value="1"/>
</dbReference>
<name>A0A3N2DXR7_9GAMM</name>
<dbReference type="OrthoDB" id="9803968at2"/>
<dbReference type="PROSITE" id="PS00455">
    <property type="entry name" value="AMP_BINDING"/>
    <property type="match status" value="1"/>
</dbReference>
<dbReference type="GO" id="GO:0006631">
    <property type="term" value="P:fatty acid metabolic process"/>
    <property type="evidence" value="ECO:0007669"/>
    <property type="project" value="TreeGrafter"/>
</dbReference>
<dbReference type="InterPro" id="IPR020845">
    <property type="entry name" value="AMP-binding_CS"/>
</dbReference>
<evidence type="ECO:0000313" key="4">
    <source>
        <dbReference type="Proteomes" id="UP000275394"/>
    </source>
</evidence>
<keyword evidence="3" id="KW-0436">Ligase</keyword>
<dbReference type="EMBL" id="RKHR01000003">
    <property type="protein sequence ID" value="ROS04660.1"/>
    <property type="molecule type" value="Genomic_DNA"/>
</dbReference>
<feature type="domain" description="AMP-binding enzyme C-terminal" evidence="2">
    <location>
        <begin position="472"/>
        <end position="544"/>
    </location>
</feature>
<protein>
    <submittedName>
        <fullName evidence="3">Acyl-CoA synthetase (AMP-forming)/AMP-acid ligase II</fullName>
    </submittedName>
</protein>
<sequence length="566" mass="62105">MTKQLRQAFETLTLDGMPFAIETCQKNGLKHYSNRPKSLKEIFLAAREHGDLPYMIYQNESWSFTDTLERAAKLAQFLVSENVQPGDRVAIAMRNTPEWMTSFIAITAIGGIAVALNSWGSAAELAYGISDSAAKVIIADEDRLKRIRETGNTDLTVLCRSEETTPHCVNWSVIQQQTQEEFPDQSPPDEHAPALIMYTSGTTGAPKGAVSSHHAVISGLMNVEMSGAVVAMQYPEILEKMMNSSQQSGSLMTVPLFHVSGLHASMLPALRRGSKVALMYKWDAHEALNLIEKHNLQSISGAPMVVEQLLNAANQNSISLEQLVSVATGGQAQPADLTRRIKEQVPNGMLGAGYGMTEANSTICSMAGELYLNKPSSCGLPLPIVEIELRDDDNDVVNSPLLSNGMRGEVFVRGAMLMSEYWQRPEESAEAIVEGWYATGDIGLIDEDGLLHIVDRKKDMVIRAGENIYCTEVELALASHPDIAECCAFGLPHEAWGEQLVMVAVAKDDRQLDEQHLCQHIANQLAAFKVPSQLFLQQQPLPRNSLNKVLKPVLKSEYSQKTSAIS</sequence>
<organism evidence="3 4">
    <name type="scientific">Sinobacterium caligoides</name>
    <dbReference type="NCBI Taxonomy" id="933926"/>
    <lineage>
        <taxon>Bacteria</taxon>
        <taxon>Pseudomonadati</taxon>
        <taxon>Pseudomonadota</taxon>
        <taxon>Gammaproteobacteria</taxon>
        <taxon>Cellvibrionales</taxon>
        <taxon>Spongiibacteraceae</taxon>
        <taxon>Sinobacterium</taxon>
    </lineage>
</organism>
<feature type="domain" description="AMP-dependent synthetase/ligase" evidence="1">
    <location>
        <begin position="45"/>
        <end position="422"/>
    </location>
</feature>
<evidence type="ECO:0000313" key="3">
    <source>
        <dbReference type="EMBL" id="ROS04660.1"/>
    </source>
</evidence>
<dbReference type="InterPro" id="IPR045851">
    <property type="entry name" value="AMP-bd_C_sf"/>
</dbReference>
<dbReference type="PANTHER" id="PTHR43201">
    <property type="entry name" value="ACYL-COA SYNTHETASE"/>
    <property type="match status" value="1"/>
</dbReference>
<accession>A0A3N2DXR7</accession>
<dbReference type="GO" id="GO:0031956">
    <property type="term" value="F:medium-chain fatty acid-CoA ligase activity"/>
    <property type="evidence" value="ECO:0007669"/>
    <property type="project" value="TreeGrafter"/>
</dbReference>
<keyword evidence="4" id="KW-1185">Reference proteome</keyword>
<dbReference type="Pfam" id="PF13193">
    <property type="entry name" value="AMP-binding_C"/>
    <property type="match status" value="1"/>
</dbReference>
<reference evidence="3 4" key="1">
    <citation type="submission" date="2018-11" db="EMBL/GenBank/DDBJ databases">
        <title>Genomic Encyclopedia of Type Strains, Phase IV (KMG-IV): sequencing the most valuable type-strain genomes for metagenomic binning, comparative biology and taxonomic classification.</title>
        <authorList>
            <person name="Goeker M."/>
        </authorList>
    </citation>
    <scope>NUCLEOTIDE SEQUENCE [LARGE SCALE GENOMIC DNA]</scope>
    <source>
        <strain evidence="3 4">DSM 100316</strain>
    </source>
</reference>
<dbReference type="SUPFAM" id="SSF56801">
    <property type="entry name" value="Acetyl-CoA synthetase-like"/>
    <property type="match status" value="1"/>
</dbReference>
<dbReference type="Proteomes" id="UP000275394">
    <property type="component" value="Unassembled WGS sequence"/>
</dbReference>
<dbReference type="Pfam" id="PF00501">
    <property type="entry name" value="AMP-binding"/>
    <property type="match status" value="1"/>
</dbReference>
<dbReference type="Gene3D" id="3.40.50.980">
    <property type="match status" value="2"/>
</dbReference>
<dbReference type="InterPro" id="IPR000873">
    <property type="entry name" value="AMP-dep_synth/lig_dom"/>
</dbReference>
<proteinExistence type="predicted"/>
<evidence type="ECO:0000259" key="2">
    <source>
        <dbReference type="Pfam" id="PF13193"/>
    </source>
</evidence>
<dbReference type="InterPro" id="IPR025110">
    <property type="entry name" value="AMP-bd_C"/>
</dbReference>
<gene>
    <name evidence="3" type="ORF">EDC56_0173</name>
</gene>
<comment type="caution">
    <text evidence="3">The sequence shown here is derived from an EMBL/GenBank/DDBJ whole genome shotgun (WGS) entry which is preliminary data.</text>
</comment>